<evidence type="ECO:0000313" key="5">
    <source>
        <dbReference type="Proteomes" id="UP000269721"/>
    </source>
</evidence>
<dbReference type="GO" id="GO:0005741">
    <property type="term" value="C:mitochondrial outer membrane"/>
    <property type="evidence" value="ECO:0007669"/>
    <property type="project" value="TreeGrafter"/>
</dbReference>
<proteinExistence type="predicted"/>
<evidence type="ECO:0000313" key="4">
    <source>
        <dbReference type="EMBL" id="RKO88302.1"/>
    </source>
</evidence>
<keyword evidence="2" id="KW-0067">ATP-binding</keyword>
<evidence type="ECO:0000256" key="2">
    <source>
        <dbReference type="ARBA" id="ARBA00022840"/>
    </source>
</evidence>
<feature type="domain" description="AAA ATPase AAA+ lid" evidence="3">
    <location>
        <begin position="12"/>
        <end position="48"/>
    </location>
</feature>
<dbReference type="PANTHER" id="PTHR45644:SF3">
    <property type="entry name" value="FI08533P-RELATED"/>
    <property type="match status" value="1"/>
</dbReference>
<dbReference type="InterPro" id="IPR041569">
    <property type="entry name" value="AAA_lid_3"/>
</dbReference>
<evidence type="ECO:0000259" key="3">
    <source>
        <dbReference type="Pfam" id="PF17862"/>
    </source>
</evidence>
<dbReference type="EMBL" id="KZ996807">
    <property type="protein sequence ID" value="RKO88302.1"/>
    <property type="molecule type" value="Genomic_DNA"/>
</dbReference>
<dbReference type="AlphaFoldDB" id="A0A4P9W877"/>
<gene>
    <name evidence="4" type="ORF">BDK51DRAFT_44664</name>
</gene>
<sequence>MQLLKEVNLAPDFDMSQLVSRTNGYSGSDLKELCRNAVMIPVRESLRSLGGGTPDLNNVDMEKMRPRPVRLADFFVESAPSAGSTMAMVELD</sequence>
<name>A0A4P9W877_9FUNG</name>
<dbReference type="Pfam" id="PF17862">
    <property type="entry name" value="AAA_lid_3"/>
    <property type="match status" value="1"/>
</dbReference>
<reference evidence="5" key="1">
    <citation type="journal article" date="2018" name="Nat. Microbiol.">
        <title>Leveraging single-cell genomics to expand the fungal tree of life.</title>
        <authorList>
            <person name="Ahrendt S.R."/>
            <person name="Quandt C.A."/>
            <person name="Ciobanu D."/>
            <person name="Clum A."/>
            <person name="Salamov A."/>
            <person name="Andreopoulos B."/>
            <person name="Cheng J.F."/>
            <person name="Woyke T."/>
            <person name="Pelin A."/>
            <person name="Henrissat B."/>
            <person name="Reynolds N.K."/>
            <person name="Benny G.L."/>
            <person name="Smith M.E."/>
            <person name="James T.Y."/>
            <person name="Grigoriev I.V."/>
        </authorList>
    </citation>
    <scope>NUCLEOTIDE SEQUENCE [LARGE SCALE GENOMIC DNA]</scope>
</reference>
<dbReference type="GO" id="GO:0005524">
    <property type="term" value="F:ATP binding"/>
    <property type="evidence" value="ECO:0007669"/>
    <property type="project" value="UniProtKB-KW"/>
</dbReference>
<evidence type="ECO:0000256" key="1">
    <source>
        <dbReference type="ARBA" id="ARBA00022741"/>
    </source>
</evidence>
<protein>
    <recommendedName>
        <fullName evidence="3">AAA ATPase AAA+ lid domain-containing protein</fullName>
    </recommendedName>
</protein>
<organism evidence="4 5">
    <name type="scientific">Blyttiomyces helicus</name>
    <dbReference type="NCBI Taxonomy" id="388810"/>
    <lineage>
        <taxon>Eukaryota</taxon>
        <taxon>Fungi</taxon>
        <taxon>Fungi incertae sedis</taxon>
        <taxon>Chytridiomycota</taxon>
        <taxon>Chytridiomycota incertae sedis</taxon>
        <taxon>Chytridiomycetes</taxon>
        <taxon>Chytridiomycetes incertae sedis</taxon>
        <taxon>Blyttiomyces</taxon>
    </lineage>
</organism>
<dbReference type="Proteomes" id="UP000269721">
    <property type="component" value="Unassembled WGS sequence"/>
</dbReference>
<dbReference type="GO" id="GO:0140570">
    <property type="term" value="P:extraction of mislocalized protein from mitochondrial outer membrane"/>
    <property type="evidence" value="ECO:0007669"/>
    <property type="project" value="TreeGrafter"/>
</dbReference>
<dbReference type="PANTHER" id="PTHR45644">
    <property type="entry name" value="AAA ATPASE, PUTATIVE (AFU_ORTHOLOGUE AFUA_2G12920)-RELATED-RELATED"/>
    <property type="match status" value="1"/>
</dbReference>
<keyword evidence="5" id="KW-1185">Reference proteome</keyword>
<keyword evidence="1" id="KW-0547">Nucleotide-binding</keyword>
<dbReference type="OrthoDB" id="10254455at2759"/>
<accession>A0A4P9W877</accession>
<dbReference type="InterPro" id="IPR051701">
    <property type="entry name" value="Mito_OM_Translocase_MSP1"/>
</dbReference>
<dbReference type="Gene3D" id="1.10.8.60">
    <property type="match status" value="1"/>
</dbReference>